<feature type="domain" description="DEAD-box RNA helicase Q" evidence="14">
    <location>
        <begin position="127"/>
        <end position="155"/>
    </location>
</feature>
<feature type="repeat" description="WD" evidence="9">
    <location>
        <begin position="876"/>
        <end position="910"/>
    </location>
</feature>
<dbReference type="PROSITE" id="PS50082">
    <property type="entry name" value="WD_REPEATS_2"/>
    <property type="match status" value="5"/>
</dbReference>
<keyword evidence="5" id="KW-0547">Nucleotide-binding</keyword>
<dbReference type="PROSITE" id="PS00678">
    <property type="entry name" value="WD_REPEATS_1"/>
    <property type="match status" value="1"/>
</dbReference>
<dbReference type="PROSITE" id="PS00039">
    <property type="entry name" value="DEAD_ATP_HELICASE"/>
    <property type="match status" value="1"/>
</dbReference>
<dbReference type="Pfam" id="PF00400">
    <property type="entry name" value="WD40"/>
    <property type="match status" value="5"/>
</dbReference>
<evidence type="ECO:0000313" key="15">
    <source>
        <dbReference type="EMBL" id="KAJ3514283.1"/>
    </source>
</evidence>
<evidence type="ECO:0000256" key="4">
    <source>
        <dbReference type="ARBA" id="ARBA00022737"/>
    </source>
</evidence>
<evidence type="ECO:0000256" key="6">
    <source>
        <dbReference type="ARBA" id="ARBA00022801"/>
    </source>
</evidence>
<evidence type="ECO:0000256" key="5">
    <source>
        <dbReference type="ARBA" id="ARBA00022741"/>
    </source>
</evidence>
<dbReference type="Proteomes" id="UP001148786">
    <property type="component" value="Unassembled WGS sequence"/>
</dbReference>
<dbReference type="PANTHER" id="PTHR19858">
    <property type="entry name" value="WD40 REPEAT PROTEIN"/>
    <property type="match status" value="1"/>
</dbReference>
<dbReference type="GO" id="GO:0034388">
    <property type="term" value="C:Pwp2p-containing subcomplex of 90S preribosome"/>
    <property type="evidence" value="ECO:0007669"/>
    <property type="project" value="TreeGrafter"/>
</dbReference>
<accession>A0A9W8K6T3</accession>
<dbReference type="InterPro" id="IPR001680">
    <property type="entry name" value="WD40_rpt"/>
</dbReference>
<dbReference type="GO" id="GO:0000462">
    <property type="term" value="P:maturation of SSU-rRNA from tricistronic rRNA transcript (SSU-rRNA, 5.8S rRNA, LSU-rRNA)"/>
    <property type="evidence" value="ECO:0007669"/>
    <property type="project" value="TreeGrafter"/>
</dbReference>
<comment type="similarity">
    <text evidence="1">Belongs to the WD repeat PWP2 family.</text>
</comment>
<dbReference type="InterPro" id="IPR014001">
    <property type="entry name" value="Helicase_ATP-bd"/>
</dbReference>
<evidence type="ECO:0000256" key="1">
    <source>
        <dbReference type="ARBA" id="ARBA00010226"/>
    </source>
</evidence>
<dbReference type="OrthoDB" id="3142434at2759"/>
<dbReference type="GO" id="GO:0003676">
    <property type="term" value="F:nucleic acid binding"/>
    <property type="evidence" value="ECO:0007669"/>
    <property type="project" value="InterPro"/>
</dbReference>
<dbReference type="GO" id="GO:0005524">
    <property type="term" value="F:ATP binding"/>
    <property type="evidence" value="ECO:0007669"/>
    <property type="project" value="UniProtKB-KW"/>
</dbReference>
<sequence>MPSALLHKSGIKREIADTYPSSKKKAKLQHRTADELPWKSLSRPFESGMGGDDGVLELEEVEGVEVVYEMTDAGKVARFKVTEKVPSTREVDKDDDHNHAAENEGETPEEPIFVDEIPAFDSENLLPAWHKLPLHPKIMMALHEKTFLEPTPIQAASSPFALADRDVVGVAQTGSGKTLAYGLPILHYLLSKPRPSSSRRRPLRALILAPTRELALQVSSHLNELLTTIEFSKKSPETQAGQPSGSSKPVTKPPPHVSVAAIVGGMSAQKQRRVLDRGVDVLVATPGRLWDIMQDDDELVREVKNLRFLVLDEADRMIEAGHFAELENILRLTQRESKLVQFNIKMIIFLTRSTCCREDTIPNDIEERVGEESDDNEETKEGVKDGLQTFVFSATLSKDLQQNLKKKRRFKVIKKRYKRDEKPASTLDDLLLRLDFRDPNPEVIDLSPKGGVVSTLQEGKIECLSGDKDVYLYYFLLRHPGKSLVFLSSIDGIRRLMPLVELLNIKAYPLHSQLEQRQRLKNLDRFRNTPNSVLLATDIAARGLDIPAVDHVIHFQIPRTADTYIHRNGRTARAMRKGFSMLMVAPDERRVVRALLSSVGRDEGEISEMGTELSMLDKLKERVQLARKIENAQHKVKKTNHDRNWMRETAEALGVELDSDFVSDSDDETKVATQKRKAKDREMGAMKAELKRLLSQPLIARGISAKYITSGSRPVVNDLISGESPSVNEAMLGLKNVDAGSELVSAQKKKKTKPVTSVKKKEIEEDPVGNRVSAFDLVNNKSFTFAFENRKNIACIALSPDGNVLISVDEDGRALLVNARRGVVLHHFNFQKPVKDIQFSPDGLYIAVTHGAHVQVWRTPNYLVREFAPFNLHRTYTGHHDDVLSIQWSPDSKCFITTSRDMTARLFTLNPLEGFRPKTFAGHRNAVLGAYFSADGQSIYTVSKDGAVFTWKAKETSDDENSDTDAQPVASSSKDLANRIANTRWGVRKRNYFNQTGTKVICSTFHAPSNLLVIGFSSGIFGLWEMPAFSNIHTLSISQEKISSVAINPSGEWLAFGAKKLGQLLVWEWQSESYVLKQQGHYFDMNTLAYAPDGQTITTGGDDGKIKIWSTFSGFCFVTFTEHSAPISSVTFAKQGSVLFSASLDGTVRAYDLIRYRNFRTFTSPSPVQFSCLAVDPSGEVVAAGSTDSFEVFLWSVQTGKLLDVLAGHTGPVSQLAFSPSGANQLASVSWDKTMRVWNVFGRSGAVEPFSLNSDCLALAFRPDGKEVAVSTLDGQITFFDIQESKQTNVIDGRKDVSGGRKLDDRVSAANNASGKSYNSLAYTADGRCLIAGGNSKYVVLYDVREGEGVMVKKFQISQNLSLDGTEEFLDSRRINDAGNNVDLIDDRDGSDLEDRMDTSLPGASRGAGDMSIRRYRQEARTKCVRFSPTGRAWAAASTEGLLIYSLDETVTFDPFDLSIDLTPQTVLEVLEEHEYLKALVMAFRLNEKPLIQRVYENIPRGDIRLIARQLPVVYVPLLLRFVGEHLDRSPHLEFDLVWINTLLMAHGRLLRDRSGEFASVFRVLQKGLGDFEQSISKLCDENTSTLSYLIDQAKVSQTKDVDMLALPVSVSS</sequence>
<protein>
    <recommendedName>
        <fullName evidence="17">Small-subunit processome Utp12 domain-containing protein</fullName>
    </recommendedName>
</protein>
<dbReference type="Gene3D" id="3.40.50.300">
    <property type="entry name" value="P-loop containing nucleotide triphosphate hydrolases"/>
    <property type="match status" value="2"/>
</dbReference>
<feature type="compositionally biased region" description="Basic and acidic residues" evidence="11">
    <location>
        <begin position="85"/>
        <end position="102"/>
    </location>
</feature>
<keyword evidence="7" id="KW-0347">Helicase</keyword>
<dbReference type="Pfam" id="PF00270">
    <property type="entry name" value="DEAD"/>
    <property type="match status" value="1"/>
</dbReference>
<dbReference type="Pfam" id="PF04003">
    <property type="entry name" value="Utp12"/>
    <property type="match status" value="1"/>
</dbReference>
<evidence type="ECO:0000256" key="8">
    <source>
        <dbReference type="ARBA" id="ARBA00022840"/>
    </source>
</evidence>
<dbReference type="GO" id="GO:0016787">
    <property type="term" value="F:hydrolase activity"/>
    <property type="evidence" value="ECO:0007669"/>
    <property type="project" value="UniProtKB-KW"/>
</dbReference>
<feature type="compositionally biased region" description="Basic and acidic residues" evidence="11">
    <location>
        <begin position="1386"/>
        <end position="1398"/>
    </location>
</feature>
<evidence type="ECO:0000256" key="7">
    <source>
        <dbReference type="ARBA" id="ARBA00022806"/>
    </source>
</evidence>
<dbReference type="PROSITE" id="PS51194">
    <property type="entry name" value="HELICASE_CTER"/>
    <property type="match status" value="1"/>
</dbReference>
<dbReference type="CDD" id="cd18787">
    <property type="entry name" value="SF2_C_DEAD"/>
    <property type="match status" value="1"/>
</dbReference>
<feature type="domain" description="Helicase C-terminal" evidence="13">
    <location>
        <begin position="469"/>
        <end position="614"/>
    </location>
</feature>
<dbReference type="InterPro" id="IPR014014">
    <property type="entry name" value="RNA_helicase_DEAD_Q_motif"/>
</dbReference>
<feature type="region of interest" description="Disordered" evidence="11">
    <location>
        <begin position="1386"/>
        <end position="1408"/>
    </location>
</feature>
<dbReference type="InterPro" id="IPR001650">
    <property type="entry name" value="Helicase_C-like"/>
</dbReference>
<dbReference type="InterPro" id="IPR015943">
    <property type="entry name" value="WD40/YVTN_repeat-like_dom_sf"/>
</dbReference>
<dbReference type="SUPFAM" id="SSF52540">
    <property type="entry name" value="P-loop containing nucleoside triphosphate hydrolases"/>
    <property type="match status" value="1"/>
</dbReference>
<feature type="repeat" description="WD" evidence="9">
    <location>
        <begin position="1120"/>
        <end position="1161"/>
    </location>
</feature>
<feature type="domain" description="Helicase ATP-binding" evidence="12">
    <location>
        <begin position="158"/>
        <end position="414"/>
    </location>
</feature>
<keyword evidence="4" id="KW-0677">Repeat</keyword>
<gene>
    <name evidence="15" type="ORF">NLJ89_g2462</name>
</gene>
<feature type="compositionally biased region" description="Polar residues" evidence="11">
    <location>
        <begin position="237"/>
        <end position="249"/>
    </location>
</feature>
<dbReference type="InterPro" id="IPR000629">
    <property type="entry name" value="RNA-helicase_DEAD-box_CS"/>
</dbReference>
<feature type="short sequence motif" description="Q motif" evidence="10">
    <location>
        <begin position="127"/>
        <end position="155"/>
    </location>
</feature>
<evidence type="ECO:0000256" key="3">
    <source>
        <dbReference type="ARBA" id="ARBA00022574"/>
    </source>
</evidence>
<reference evidence="15" key="1">
    <citation type="submission" date="2022-07" db="EMBL/GenBank/DDBJ databases">
        <title>Genome Sequence of Agrocybe chaxingu.</title>
        <authorList>
            <person name="Buettner E."/>
        </authorList>
    </citation>
    <scope>NUCLEOTIDE SEQUENCE</scope>
    <source>
        <strain evidence="15">MP-N11</strain>
    </source>
</reference>
<evidence type="ECO:0000259" key="13">
    <source>
        <dbReference type="PROSITE" id="PS51194"/>
    </source>
</evidence>
<dbReference type="FunFam" id="2.130.10.10:FF:000938">
    <property type="entry name" value="Probable periodic tryptophan protein PWP2"/>
    <property type="match status" value="1"/>
</dbReference>
<dbReference type="InterPro" id="IPR019775">
    <property type="entry name" value="WD40_repeat_CS"/>
</dbReference>
<proteinExistence type="inferred from homology"/>
<feature type="repeat" description="WD" evidence="9">
    <location>
        <begin position="920"/>
        <end position="961"/>
    </location>
</feature>
<dbReference type="SUPFAM" id="SSF50978">
    <property type="entry name" value="WD40 repeat-like"/>
    <property type="match status" value="3"/>
</dbReference>
<dbReference type="EMBL" id="JANKHO010000152">
    <property type="protein sequence ID" value="KAJ3514283.1"/>
    <property type="molecule type" value="Genomic_DNA"/>
</dbReference>
<dbReference type="InterPro" id="IPR036322">
    <property type="entry name" value="WD40_repeat_dom_sf"/>
</dbReference>
<dbReference type="FunFam" id="2.130.10.10:FF:000602">
    <property type="entry name" value="Periodic tryptophan protein 2"/>
    <property type="match status" value="1"/>
</dbReference>
<dbReference type="SMART" id="SM00487">
    <property type="entry name" value="DEXDc"/>
    <property type="match status" value="1"/>
</dbReference>
<evidence type="ECO:0008006" key="17">
    <source>
        <dbReference type="Google" id="ProtNLM"/>
    </source>
</evidence>
<evidence type="ECO:0000259" key="14">
    <source>
        <dbReference type="PROSITE" id="PS51195"/>
    </source>
</evidence>
<evidence type="ECO:0000259" key="12">
    <source>
        <dbReference type="PROSITE" id="PS51192"/>
    </source>
</evidence>
<organism evidence="15 16">
    <name type="scientific">Agrocybe chaxingu</name>
    <dbReference type="NCBI Taxonomy" id="84603"/>
    <lineage>
        <taxon>Eukaryota</taxon>
        <taxon>Fungi</taxon>
        <taxon>Dikarya</taxon>
        <taxon>Basidiomycota</taxon>
        <taxon>Agaricomycotina</taxon>
        <taxon>Agaricomycetes</taxon>
        <taxon>Agaricomycetidae</taxon>
        <taxon>Agaricales</taxon>
        <taxon>Agaricineae</taxon>
        <taxon>Strophariaceae</taxon>
        <taxon>Agrocybe</taxon>
    </lineage>
</organism>
<dbReference type="Gene3D" id="2.130.10.10">
    <property type="entry name" value="YVTN repeat-like/Quinoprotein amine dehydrogenase"/>
    <property type="match status" value="3"/>
</dbReference>
<evidence type="ECO:0000256" key="2">
    <source>
        <dbReference type="ARBA" id="ARBA00022553"/>
    </source>
</evidence>
<feature type="repeat" description="WD" evidence="9">
    <location>
        <begin position="1078"/>
        <end position="1110"/>
    </location>
</feature>
<keyword evidence="3 9" id="KW-0853">WD repeat</keyword>
<feature type="repeat" description="WD" evidence="9">
    <location>
        <begin position="1206"/>
        <end position="1240"/>
    </location>
</feature>
<dbReference type="PROSITE" id="PS51192">
    <property type="entry name" value="HELICASE_ATP_BIND_1"/>
    <property type="match status" value="1"/>
</dbReference>
<dbReference type="PROSITE" id="PS51195">
    <property type="entry name" value="Q_MOTIF"/>
    <property type="match status" value="1"/>
</dbReference>
<dbReference type="GO" id="GO:0003724">
    <property type="term" value="F:RNA helicase activity"/>
    <property type="evidence" value="ECO:0007669"/>
    <property type="project" value="InterPro"/>
</dbReference>
<evidence type="ECO:0000256" key="10">
    <source>
        <dbReference type="PROSITE-ProRule" id="PRU00552"/>
    </source>
</evidence>
<dbReference type="PANTHER" id="PTHR19858:SF0">
    <property type="entry name" value="PERIODIC TRYPTOPHAN PROTEIN 2 HOMOLOG"/>
    <property type="match status" value="1"/>
</dbReference>
<dbReference type="GO" id="GO:0032040">
    <property type="term" value="C:small-subunit processome"/>
    <property type="evidence" value="ECO:0007669"/>
    <property type="project" value="TreeGrafter"/>
</dbReference>
<dbReference type="CDD" id="cd00200">
    <property type="entry name" value="WD40"/>
    <property type="match status" value="1"/>
</dbReference>
<keyword evidence="8" id="KW-0067">ATP-binding</keyword>
<evidence type="ECO:0000256" key="9">
    <source>
        <dbReference type="PROSITE-ProRule" id="PRU00221"/>
    </source>
</evidence>
<evidence type="ECO:0000313" key="16">
    <source>
        <dbReference type="Proteomes" id="UP001148786"/>
    </source>
</evidence>
<dbReference type="SMART" id="SM00490">
    <property type="entry name" value="HELICc"/>
    <property type="match status" value="1"/>
</dbReference>
<dbReference type="Pfam" id="PF00271">
    <property type="entry name" value="Helicase_C"/>
    <property type="match status" value="1"/>
</dbReference>
<keyword evidence="6" id="KW-0378">Hydrolase</keyword>
<name>A0A9W8K6T3_9AGAR</name>
<feature type="region of interest" description="Disordered" evidence="11">
    <location>
        <begin position="233"/>
        <end position="256"/>
    </location>
</feature>
<keyword evidence="16" id="KW-1185">Reference proteome</keyword>
<dbReference type="InterPro" id="IPR027145">
    <property type="entry name" value="PWP2"/>
</dbReference>
<feature type="region of interest" description="Disordered" evidence="11">
    <location>
        <begin position="85"/>
        <end position="110"/>
    </location>
</feature>
<dbReference type="InterPro" id="IPR011545">
    <property type="entry name" value="DEAD/DEAH_box_helicase_dom"/>
</dbReference>
<dbReference type="SMART" id="SM00320">
    <property type="entry name" value="WD40"/>
    <property type="match status" value="12"/>
</dbReference>
<feature type="region of interest" description="Disordered" evidence="11">
    <location>
        <begin position="16"/>
        <end position="53"/>
    </location>
</feature>
<evidence type="ECO:0000256" key="11">
    <source>
        <dbReference type="SAM" id="MobiDB-lite"/>
    </source>
</evidence>
<dbReference type="PROSITE" id="PS50294">
    <property type="entry name" value="WD_REPEATS_REGION"/>
    <property type="match status" value="5"/>
</dbReference>
<dbReference type="InterPro" id="IPR027417">
    <property type="entry name" value="P-loop_NTPase"/>
</dbReference>
<keyword evidence="2" id="KW-0597">Phosphoprotein</keyword>
<comment type="caution">
    <text evidence="15">The sequence shown here is derived from an EMBL/GenBank/DDBJ whole genome shotgun (WGS) entry which is preliminary data.</text>
</comment>
<dbReference type="InterPro" id="IPR007148">
    <property type="entry name" value="SSU_processome_Utp12"/>
</dbReference>
<dbReference type="GO" id="GO:0000028">
    <property type="term" value="P:ribosomal small subunit assembly"/>
    <property type="evidence" value="ECO:0007669"/>
    <property type="project" value="TreeGrafter"/>
</dbReference>